<evidence type="ECO:0008006" key="4">
    <source>
        <dbReference type="Google" id="ProtNLM"/>
    </source>
</evidence>
<evidence type="ECO:0000256" key="2">
    <source>
        <dbReference type="SAM" id="SignalP"/>
    </source>
</evidence>
<keyword evidence="1" id="KW-1133">Transmembrane helix</keyword>
<protein>
    <recommendedName>
        <fullName evidence="4">Integrin alpha-2 domain-containing protein</fullName>
    </recommendedName>
</protein>
<proteinExistence type="predicted"/>
<sequence>MSTSKCFSLFVVAIIVGFLLVGPGMCQNLFVTFNGDITFWMYTYNVDMSDTTSDSYIALQNDTETALNRTLTPEVSFENLTPITQNRDDIFQMGFTLEGDAVNASRWLISLFTSGIKIRGHKIPVAVSFENPKRQSIKVFIDQVVCDIRIILIPCEESDECIEGICVPRTVYKTTTGNLIVLGIGGGLFLVSLLFILIFCFWNFMINRKKGEEKDTPSANGV</sequence>
<reference evidence="3" key="1">
    <citation type="submission" date="2014-12" db="EMBL/GenBank/DDBJ databases">
        <title>Insight into the proteome of Arion vulgaris.</title>
        <authorList>
            <person name="Aradska J."/>
            <person name="Bulat T."/>
            <person name="Smidak R."/>
            <person name="Sarate P."/>
            <person name="Gangsoo J."/>
            <person name="Sialana F."/>
            <person name="Bilban M."/>
            <person name="Lubec G."/>
        </authorList>
    </citation>
    <scope>NUCLEOTIDE SEQUENCE</scope>
    <source>
        <tissue evidence="3">Skin</tissue>
    </source>
</reference>
<name>A0A0B7AWJ8_9EUPU</name>
<organism evidence="3">
    <name type="scientific">Arion vulgaris</name>
    <dbReference type="NCBI Taxonomy" id="1028688"/>
    <lineage>
        <taxon>Eukaryota</taxon>
        <taxon>Metazoa</taxon>
        <taxon>Spiralia</taxon>
        <taxon>Lophotrochozoa</taxon>
        <taxon>Mollusca</taxon>
        <taxon>Gastropoda</taxon>
        <taxon>Heterobranchia</taxon>
        <taxon>Euthyneura</taxon>
        <taxon>Panpulmonata</taxon>
        <taxon>Eupulmonata</taxon>
        <taxon>Stylommatophora</taxon>
        <taxon>Helicina</taxon>
        <taxon>Arionoidea</taxon>
        <taxon>Arionidae</taxon>
        <taxon>Arion</taxon>
    </lineage>
</organism>
<dbReference type="AlphaFoldDB" id="A0A0B7AWJ8"/>
<keyword evidence="2" id="KW-0732">Signal</keyword>
<feature type="signal peptide" evidence="2">
    <location>
        <begin position="1"/>
        <end position="26"/>
    </location>
</feature>
<feature type="transmembrane region" description="Helical" evidence="1">
    <location>
        <begin position="179"/>
        <end position="204"/>
    </location>
</feature>
<keyword evidence="1" id="KW-0472">Membrane</keyword>
<evidence type="ECO:0000313" key="3">
    <source>
        <dbReference type="EMBL" id="CEK84285.1"/>
    </source>
</evidence>
<accession>A0A0B7AWJ8</accession>
<dbReference type="EMBL" id="HACG01037420">
    <property type="protein sequence ID" value="CEK84285.1"/>
    <property type="molecule type" value="Transcribed_RNA"/>
</dbReference>
<feature type="chain" id="PRO_5002127857" description="Integrin alpha-2 domain-containing protein" evidence="2">
    <location>
        <begin position="27"/>
        <end position="222"/>
    </location>
</feature>
<keyword evidence="1" id="KW-0812">Transmembrane</keyword>
<gene>
    <name evidence="3" type="primary">ORF141864</name>
</gene>
<evidence type="ECO:0000256" key="1">
    <source>
        <dbReference type="SAM" id="Phobius"/>
    </source>
</evidence>